<reference evidence="1 2" key="1">
    <citation type="submission" date="2021-02" db="EMBL/GenBank/DDBJ databases">
        <title>Whole genome sequencing of Streptomyces actuosus VRA1.</title>
        <authorList>
            <person name="Sen G."/>
            <person name="Sen A."/>
        </authorList>
    </citation>
    <scope>NUCLEOTIDE SEQUENCE [LARGE SCALE GENOMIC DNA]</scope>
    <source>
        <strain evidence="1 2">VRA1</strain>
    </source>
</reference>
<evidence type="ECO:0000313" key="1">
    <source>
        <dbReference type="EMBL" id="MBN0048868.1"/>
    </source>
</evidence>
<dbReference type="RefSeq" id="WP_205386986.1">
    <property type="nucleotide sequence ID" value="NZ_JAFFZS010000049.1"/>
</dbReference>
<name>A0ABS2W0D5_STRAS</name>
<proteinExistence type="predicted"/>
<sequence>MLALLRRSPKVATPVTEKSAMCPTTGLPYGEPGSVERLTWIFAEQDLEDIQERMEYFAARAAARPESGLVVSNIKTPIARPHILLIGDFESDGDRRGGTCVECGAHGELSALRDLARNDLGCEATWF</sequence>
<evidence type="ECO:0000313" key="2">
    <source>
        <dbReference type="Proteomes" id="UP000788262"/>
    </source>
</evidence>
<accession>A0ABS2W0D5</accession>
<dbReference type="EMBL" id="JAFFZS010000049">
    <property type="protein sequence ID" value="MBN0048868.1"/>
    <property type="molecule type" value="Genomic_DNA"/>
</dbReference>
<protein>
    <submittedName>
        <fullName evidence="1">Uncharacterized protein</fullName>
    </submittedName>
</protein>
<dbReference type="Proteomes" id="UP000788262">
    <property type="component" value="Unassembled WGS sequence"/>
</dbReference>
<keyword evidence="2" id="KW-1185">Reference proteome</keyword>
<organism evidence="1 2">
    <name type="scientific">Streptomyces actuosus</name>
    <dbReference type="NCBI Taxonomy" id="1885"/>
    <lineage>
        <taxon>Bacteria</taxon>
        <taxon>Bacillati</taxon>
        <taxon>Actinomycetota</taxon>
        <taxon>Actinomycetes</taxon>
        <taxon>Kitasatosporales</taxon>
        <taxon>Streptomycetaceae</taxon>
        <taxon>Streptomyces</taxon>
    </lineage>
</organism>
<gene>
    <name evidence="1" type="ORF">JS756_33255</name>
</gene>
<comment type="caution">
    <text evidence="1">The sequence shown here is derived from an EMBL/GenBank/DDBJ whole genome shotgun (WGS) entry which is preliminary data.</text>
</comment>